<evidence type="ECO:0000313" key="3">
    <source>
        <dbReference type="Proteomes" id="UP001139971"/>
    </source>
</evidence>
<gene>
    <name evidence="1" type="ORF">OD750_001140</name>
    <name evidence="2" type="ORF">OD750_002395</name>
</gene>
<dbReference type="Proteomes" id="UP001139971">
    <property type="component" value="Unassembled WGS sequence"/>
</dbReference>
<proteinExistence type="predicted"/>
<dbReference type="EMBL" id="JAOVZO020000002">
    <property type="protein sequence ID" value="MDC8011392.1"/>
    <property type="molecule type" value="Genomic_DNA"/>
</dbReference>
<dbReference type="RefSeq" id="WP_263544560.1">
    <property type="nucleotide sequence ID" value="NZ_JAOVZO020000001.1"/>
</dbReference>
<organism evidence="1 3">
    <name type="scientific">Tahibacter soli</name>
    <dbReference type="NCBI Taxonomy" id="2983605"/>
    <lineage>
        <taxon>Bacteria</taxon>
        <taxon>Pseudomonadati</taxon>
        <taxon>Pseudomonadota</taxon>
        <taxon>Gammaproteobacteria</taxon>
        <taxon>Lysobacterales</taxon>
        <taxon>Rhodanobacteraceae</taxon>
        <taxon>Tahibacter</taxon>
    </lineage>
</organism>
<accession>A0A9X4BII1</accession>
<evidence type="ECO:0000313" key="1">
    <source>
        <dbReference type="EMBL" id="MDC8011144.1"/>
    </source>
</evidence>
<dbReference type="AlphaFoldDB" id="A0A9X4BII1"/>
<sequence>MSAQTVYAPDAERLRRLDAMGVRVYRLRSATPRAGEPASPAADAAANAAGVRLLVVSDEARTPAADAIVRTLGVADAAIGWCVARGGKLDALDLDAGAYLVLGEHLARVLGAELPTATQQRASIVVAAAPSALRGDAMAKRLLWQALKPLKRRLAVR</sequence>
<keyword evidence="3" id="KW-1185">Reference proteome</keyword>
<reference evidence="1" key="1">
    <citation type="submission" date="2023-02" db="EMBL/GenBank/DDBJ databases">
        <title>Tahibacter soli sp. nov. isolated from soil.</title>
        <authorList>
            <person name="Baek J.H."/>
            <person name="Lee J.K."/>
            <person name="Choi D.G."/>
            <person name="Jeon C.O."/>
        </authorList>
    </citation>
    <scope>NUCLEOTIDE SEQUENCE</scope>
    <source>
        <strain evidence="1">BL</strain>
    </source>
</reference>
<evidence type="ECO:0000313" key="2">
    <source>
        <dbReference type="EMBL" id="MDC8011392.1"/>
    </source>
</evidence>
<protein>
    <submittedName>
        <fullName evidence="1">Uncharacterized protein</fullName>
    </submittedName>
</protein>
<name>A0A9X4BII1_9GAMM</name>
<comment type="caution">
    <text evidence="1">The sequence shown here is derived from an EMBL/GenBank/DDBJ whole genome shotgun (WGS) entry which is preliminary data.</text>
</comment>
<dbReference type="EMBL" id="JAOVZO020000001">
    <property type="protein sequence ID" value="MDC8011144.1"/>
    <property type="molecule type" value="Genomic_DNA"/>
</dbReference>